<keyword evidence="2" id="KW-1133">Transmembrane helix</keyword>
<dbReference type="OrthoDB" id="6121030at2759"/>
<keyword evidence="2" id="KW-0812">Transmembrane</keyword>
<reference evidence="4" key="1">
    <citation type="submission" date="2020-04" db="EMBL/GenBank/DDBJ databases">
        <authorList>
            <person name="Alioto T."/>
            <person name="Alioto T."/>
            <person name="Gomez Garrido J."/>
        </authorList>
    </citation>
    <scope>NUCLEOTIDE SEQUENCE</scope>
    <source>
        <strain evidence="4">A484AB</strain>
    </source>
</reference>
<dbReference type="InterPro" id="IPR058390">
    <property type="entry name" value="DUF8077"/>
</dbReference>
<comment type="caution">
    <text evidence="4">The sequence shown here is derived from an EMBL/GenBank/DDBJ whole genome shotgun (WGS) entry which is preliminary data.</text>
</comment>
<evidence type="ECO:0000313" key="5">
    <source>
        <dbReference type="Proteomes" id="UP001152795"/>
    </source>
</evidence>
<evidence type="ECO:0000259" key="3">
    <source>
        <dbReference type="Pfam" id="PF26284"/>
    </source>
</evidence>
<protein>
    <recommendedName>
        <fullName evidence="3">DUF8077 domain-containing protein</fullName>
    </recommendedName>
</protein>
<name>A0A7D9LLG5_PARCT</name>
<dbReference type="AlphaFoldDB" id="A0A7D9LLG5"/>
<evidence type="ECO:0000313" key="4">
    <source>
        <dbReference type="EMBL" id="CAB4034568.1"/>
    </source>
</evidence>
<feature type="transmembrane region" description="Helical" evidence="2">
    <location>
        <begin position="114"/>
        <end position="133"/>
    </location>
</feature>
<dbReference type="Pfam" id="PF26284">
    <property type="entry name" value="DUF8077"/>
    <property type="match status" value="1"/>
</dbReference>
<feature type="compositionally biased region" description="Basic residues" evidence="1">
    <location>
        <begin position="205"/>
        <end position="219"/>
    </location>
</feature>
<evidence type="ECO:0000256" key="1">
    <source>
        <dbReference type="SAM" id="MobiDB-lite"/>
    </source>
</evidence>
<keyword evidence="2" id="KW-0472">Membrane</keyword>
<gene>
    <name evidence="4" type="ORF">PACLA_8A037392</name>
</gene>
<feature type="compositionally biased region" description="Polar residues" evidence="1">
    <location>
        <begin position="151"/>
        <end position="160"/>
    </location>
</feature>
<dbReference type="Proteomes" id="UP001152795">
    <property type="component" value="Unassembled WGS sequence"/>
</dbReference>
<accession>A0A7D9LLG5</accession>
<keyword evidence="5" id="KW-1185">Reference proteome</keyword>
<dbReference type="EMBL" id="CACRXK020020227">
    <property type="protein sequence ID" value="CAB4034568.1"/>
    <property type="molecule type" value="Genomic_DNA"/>
</dbReference>
<feature type="compositionally biased region" description="Acidic residues" evidence="1">
    <location>
        <begin position="226"/>
        <end position="237"/>
    </location>
</feature>
<feature type="compositionally biased region" description="Low complexity" evidence="1">
    <location>
        <begin position="306"/>
        <end position="320"/>
    </location>
</feature>
<sequence>MQEVIANLTTDYCQANSDECDLSTSTRFEPENVKTVDNYPKNKDANLETLIHVEIPTTVGSTSEKIPGGTLLTIITNEKSRLSSEIGHGIGPIMPGQTLSGSAGDEVNNKLKKVMIPIAFLLLLVIALICWILHRGKKKKQAREERRRYNALQNSKNASNLREKGGAMVNTADNVPPTQFQPERGPSPDLDSAENQAEGETNNNIRRHKKRRPPPKKQPVRNVPADESDDVFDDDPDEREKPKKKGRRRKGRRSYDLNQDYEMQAAKELACSQPSSEGTNEDSQVNGGYQQDSEKGESDPARNSNADSAVELSSSVASSANQGRARSLPPIPRASQQETL</sequence>
<feature type="region of interest" description="Disordered" evidence="1">
    <location>
        <begin position="140"/>
        <end position="340"/>
    </location>
</feature>
<feature type="compositionally biased region" description="Basic residues" evidence="1">
    <location>
        <begin position="242"/>
        <end position="252"/>
    </location>
</feature>
<evidence type="ECO:0000256" key="2">
    <source>
        <dbReference type="SAM" id="Phobius"/>
    </source>
</evidence>
<feature type="compositionally biased region" description="Polar residues" evidence="1">
    <location>
        <begin position="171"/>
        <end position="181"/>
    </location>
</feature>
<proteinExistence type="predicted"/>
<feature type="domain" description="DUF8077" evidence="3">
    <location>
        <begin position="2"/>
        <end position="62"/>
    </location>
</feature>
<organism evidence="4 5">
    <name type="scientific">Paramuricea clavata</name>
    <name type="common">Red gorgonian</name>
    <name type="synonym">Violescent sea-whip</name>
    <dbReference type="NCBI Taxonomy" id="317549"/>
    <lineage>
        <taxon>Eukaryota</taxon>
        <taxon>Metazoa</taxon>
        <taxon>Cnidaria</taxon>
        <taxon>Anthozoa</taxon>
        <taxon>Octocorallia</taxon>
        <taxon>Malacalcyonacea</taxon>
        <taxon>Plexauridae</taxon>
        <taxon>Paramuricea</taxon>
    </lineage>
</organism>
<feature type="compositionally biased region" description="Polar residues" evidence="1">
    <location>
        <begin position="272"/>
        <end position="291"/>
    </location>
</feature>